<dbReference type="Gene3D" id="3.90.1200.10">
    <property type="match status" value="1"/>
</dbReference>
<keyword evidence="1" id="KW-0418">Kinase</keyword>
<name>A0ABS2PZD8_9BACL</name>
<dbReference type="PIRSF" id="PIRSF006221">
    <property type="entry name" value="Ketosamine-3-kinase"/>
    <property type="match status" value="1"/>
</dbReference>
<comment type="similarity">
    <text evidence="1">Belongs to the fructosamine kinase family.</text>
</comment>
<gene>
    <name evidence="2" type="ORF">JOD45_001619</name>
</gene>
<evidence type="ECO:0000313" key="2">
    <source>
        <dbReference type="EMBL" id="MBM7645408.1"/>
    </source>
</evidence>
<evidence type="ECO:0000256" key="1">
    <source>
        <dbReference type="PIRNR" id="PIRNR006221"/>
    </source>
</evidence>
<organism evidence="2 3">
    <name type="scientific">Scopulibacillus daqui</name>
    <dbReference type="NCBI Taxonomy" id="1469162"/>
    <lineage>
        <taxon>Bacteria</taxon>
        <taxon>Bacillati</taxon>
        <taxon>Bacillota</taxon>
        <taxon>Bacilli</taxon>
        <taxon>Bacillales</taxon>
        <taxon>Sporolactobacillaceae</taxon>
        <taxon>Scopulibacillus</taxon>
    </lineage>
</organism>
<dbReference type="Pfam" id="PF03881">
    <property type="entry name" value="Fructosamin_kin"/>
    <property type="match status" value="1"/>
</dbReference>
<dbReference type="SUPFAM" id="SSF56112">
    <property type="entry name" value="Protein kinase-like (PK-like)"/>
    <property type="match status" value="1"/>
</dbReference>
<dbReference type="PANTHER" id="PTHR12149:SF8">
    <property type="entry name" value="PROTEIN-RIBULOSAMINE 3-KINASE"/>
    <property type="match status" value="1"/>
</dbReference>
<evidence type="ECO:0000313" key="3">
    <source>
        <dbReference type="Proteomes" id="UP000808914"/>
    </source>
</evidence>
<dbReference type="InterPro" id="IPR011009">
    <property type="entry name" value="Kinase-like_dom_sf"/>
</dbReference>
<sequence>MISSLERIGDKTPVRQIKPVSGGAINEAFMIETEACRYFIKLKTGAPRHFFKREAEGLNLIKSTHTIRVPEVFDYCDADDKENDGILVLQWIEGKADNHTELMLGQQLARMHQHEAEFYGIKTQTYIGELKQYNGLFSSWSNYYREQRLFQQIELGKQRGTIKNHRYKRLIALLDHLDRYLSDHVPASLLHGDLWGGNWMAGPEGEPYLIDPSVFYGDREMDMAFTEVFGGFSSEFYNAYQDVYPLPEEYKDRKPLYQLYYLLVHLNLFGESYGSSVDRILDYYV</sequence>
<dbReference type="Proteomes" id="UP000808914">
    <property type="component" value="Unassembled WGS sequence"/>
</dbReference>
<proteinExistence type="inferred from homology"/>
<dbReference type="EMBL" id="JAFBER010000008">
    <property type="protein sequence ID" value="MBM7645408.1"/>
    <property type="molecule type" value="Genomic_DNA"/>
</dbReference>
<accession>A0ABS2PZD8</accession>
<dbReference type="InterPro" id="IPR016477">
    <property type="entry name" value="Fructo-/Ketosamine-3-kinase"/>
</dbReference>
<protein>
    <submittedName>
        <fullName evidence="2">Fructosamine-3-kinase</fullName>
    </submittedName>
</protein>
<comment type="caution">
    <text evidence="2">The sequence shown here is derived from an EMBL/GenBank/DDBJ whole genome shotgun (WGS) entry which is preliminary data.</text>
</comment>
<dbReference type="PANTHER" id="PTHR12149">
    <property type="entry name" value="FRUCTOSAMINE 3 KINASE-RELATED PROTEIN"/>
    <property type="match status" value="1"/>
</dbReference>
<dbReference type="Gene3D" id="3.30.200.20">
    <property type="entry name" value="Phosphorylase Kinase, domain 1"/>
    <property type="match status" value="1"/>
</dbReference>
<keyword evidence="3" id="KW-1185">Reference proteome</keyword>
<dbReference type="RefSeq" id="WP_205003343.1">
    <property type="nucleotide sequence ID" value="NZ_JAFBER010000008.1"/>
</dbReference>
<keyword evidence="1" id="KW-0808">Transferase</keyword>
<reference evidence="2 3" key="1">
    <citation type="submission" date="2021-01" db="EMBL/GenBank/DDBJ databases">
        <title>Genomic Encyclopedia of Type Strains, Phase IV (KMG-IV): sequencing the most valuable type-strain genomes for metagenomic binning, comparative biology and taxonomic classification.</title>
        <authorList>
            <person name="Goeker M."/>
        </authorList>
    </citation>
    <scope>NUCLEOTIDE SEQUENCE [LARGE SCALE GENOMIC DNA]</scope>
    <source>
        <strain evidence="2 3">DSM 28236</strain>
    </source>
</reference>